<dbReference type="KEGG" id="tpd:Teth39_1545"/>
<keyword evidence="3" id="KW-1185">Reference proteome</keyword>
<dbReference type="GO" id="GO:0005886">
    <property type="term" value="C:plasma membrane"/>
    <property type="evidence" value="ECO:0007669"/>
    <property type="project" value="UniProtKB-SubCell"/>
</dbReference>
<name>B0KAQ6_THEP3</name>
<dbReference type="UniPathway" id="UPA00219"/>
<dbReference type="Pfam" id="PF10997">
    <property type="entry name" value="Amj"/>
    <property type="match status" value="1"/>
</dbReference>
<feature type="transmembrane region" description="Helical" evidence="1">
    <location>
        <begin position="42"/>
        <end position="66"/>
    </location>
</feature>
<evidence type="ECO:0000256" key="1">
    <source>
        <dbReference type="HAMAP-Rule" id="MF_02077"/>
    </source>
</evidence>
<dbReference type="InterPro" id="IPR021260">
    <property type="entry name" value="Amj"/>
</dbReference>
<dbReference type="AlphaFoldDB" id="B0KAQ6"/>
<gene>
    <name evidence="1" type="primary">amj</name>
    <name evidence="2" type="ordered locus">Teth39_1545</name>
</gene>
<dbReference type="GO" id="GO:0009252">
    <property type="term" value="P:peptidoglycan biosynthetic process"/>
    <property type="evidence" value="ECO:0007669"/>
    <property type="project" value="UniProtKB-UniRule"/>
</dbReference>
<dbReference type="eggNOG" id="ENOG502ZBN3">
    <property type="taxonomic scope" value="Bacteria"/>
</dbReference>
<comment type="subcellular location">
    <subcellularLocation>
        <location evidence="1">Cell membrane</location>
        <topology evidence="1">Multi-pass membrane protein</topology>
    </subcellularLocation>
</comment>
<evidence type="ECO:0000313" key="2">
    <source>
        <dbReference type="EMBL" id="ABY95190.1"/>
    </source>
</evidence>
<keyword evidence="1" id="KW-0813">Transport</keyword>
<keyword evidence="1" id="KW-0961">Cell wall biogenesis/degradation</keyword>
<comment type="function">
    <text evidence="1">Involved in peptidoglycan biosynthesis. Transports lipid-linked peptidoglycan precursors from the inner to the outer leaflet of the cytoplasmic membrane.</text>
</comment>
<sequence>MGQMIDAKRLMIVAFFTMVINLIDTLSYSIRPSGVRTRKLAVALSLFNIMAVISRLSNMIQAPFLGSIVDMAIKMDKVYLLQNDMRIVLFSATLGALIGAPLMPTFVSIFTVAINGMEGAGTVPKLILKGFRWSNLKKIKKKIVLPRLSMLKGVWKANVPKTFLIYNVIITSIYTTGIISSLYAGAILPEYRITASQLSGIVNGFATVLFTVVVDPVAALITDQALSGKRTQHDVDSMVVLLVLGKILGTLLAQLIFIPAAELILFVTKLIV</sequence>
<keyword evidence="1" id="KW-1133">Transmembrane helix</keyword>
<dbReference type="EMBL" id="CP000924">
    <property type="protein sequence ID" value="ABY95190.1"/>
    <property type="molecule type" value="Genomic_DNA"/>
</dbReference>
<dbReference type="GO" id="GO:0008360">
    <property type="term" value="P:regulation of cell shape"/>
    <property type="evidence" value="ECO:0007669"/>
    <property type="project" value="UniProtKB-KW"/>
</dbReference>
<keyword evidence="1" id="KW-0472">Membrane</keyword>
<keyword evidence="1" id="KW-0573">Peptidoglycan synthesis</keyword>
<feature type="transmembrane region" description="Helical" evidence="1">
    <location>
        <begin position="12"/>
        <end position="30"/>
    </location>
</feature>
<protein>
    <recommendedName>
        <fullName evidence="1">Lipid II flippase Amj</fullName>
    </recommendedName>
</protein>
<reference evidence="3" key="1">
    <citation type="submission" date="2008-01" db="EMBL/GenBank/DDBJ databases">
        <title>Complete sequence of Thermoanaerobacter pseudethanolicus 39E.</title>
        <authorList>
            <person name="Copeland A."/>
            <person name="Lucas S."/>
            <person name="Lapidus A."/>
            <person name="Barry K."/>
            <person name="Glavina del Rio T."/>
            <person name="Dalin E."/>
            <person name="Tice H."/>
            <person name="Pitluck S."/>
            <person name="Bruce D."/>
            <person name="Goodwin L."/>
            <person name="Saunders E."/>
            <person name="Brettin T."/>
            <person name="Detter J.C."/>
            <person name="Han C."/>
            <person name="Schmutz J."/>
            <person name="Larimer F."/>
            <person name="Land M."/>
            <person name="Hauser L."/>
            <person name="Kyrpides N."/>
            <person name="Lykidis A."/>
            <person name="Hemme C."/>
            <person name="Fields M.W."/>
            <person name="He Z."/>
            <person name="Zhou J."/>
            <person name="Richardson P."/>
        </authorList>
    </citation>
    <scope>NUCLEOTIDE SEQUENCE [LARGE SCALE GENOMIC DNA]</scope>
    <source>
        <strain evidence="3">ATCC 33223 / DSM 2355 / 39E</strain>
    </source>
</reference>
<comment type="pathway">
    <text evidence="1">Cell wall biogenesis; peptidoglycan biosynthesis.</text>
</comment>
<accession>B0KAQ6</accession>
<keyword evidence="1" id="KW-0133">Cell shape</keyword>
<feature type="transmembrane region" description="Helical" evidence="1">
    <location>
        <begin position="87"/>
        <end position="114"/>
    </location>
</feature>
<keyword evidence="1" id="KW-1003">Cell membrane</keyword>
<evidence type="ECO:0000313" key="3">
    <source>
        <dbReference type="Proteomes" id="UP000002156"/>
    </source>
</evidence>
<dbReference type="HOGENOM" id="CLU_059888_1_0_9"/>
<feature type="transmembrane region" description="Helical" evidence="1">
    <location>
        <begin position="164"/>
        <end position="188"/>
    </location>
</feature>
<dbReference type="STRING" id="340099.Teth39_1545"/>
<dbReference type="GO" id="GO:0071555">
    <property type="term" value="P:cell wall organization"/>
    <property type="evidence" value="ECO:0007669"/>
    <property type="project" value="UniProtKB-KW"/>
</dbReference>
<keyword evidence="1" id="KW-0812">Transmembrane</keyword>
<dbReference type="HAMAP" id="MF_02077">
    <property type="entry name" value="Amj_flippase"/>
    <property type="match status" value="1"/>
</dbReference>
<feature type="transmembrane region" description="Helical" evidence="1">
    <location>
        <begin position="241"/>
        <end position="267"/>
    </location>
</feature>
<organism evidence="2 3">
    <name type="scientific">Thermoanaerobacter pseudethanolicus (strain ATCC 33223 / 39E)</name>
    <name type="common">Clostridium thermohydrosulfuricum</name>
    <dbReference type="NCBI Taxonomy" id="340099"/>
    <lineage>
        <taxon>Bacteria</taxon>
        <taxon>Bacillati</taxon>
        <taxon>Bacillota</taxon>
        <taxon>Clostridia</taxon>
        <taxon>Thermoanaerobacterales</taxon>
        <taxon>Thermoanaerobacteraceae</taxon>
        <taxon>Thermoanaerobacter</taxon>
    </lineage>
</organism>
<feature type="transmembrane region" description="Helical" evidence="1">
    <location>
        <begin position="200"/>
        <end position="221"/>
    </location>
</feature>
<proteinExistence type="inferred from homology"/>
<dbReference type="Proteomes" id="UP000002156">
    <property type="component" value="Chromosome"/>
</dbReference>
<comment type="similarity">
    <text evidence="1">Belongs to the Amj family.</text>
</comment>
<dbReference type="GO" id="GO:0015648">
    <property type="term" value="F:lipid-linked peptidoglycan transporter activity"/>
    <property type="evidence" value="ECO:0007669"/>
    <property type="project" value="UniProtKB-UniRule"/>
</dbReference>